<feature type="compositionally biased region" description="Low complexity" evidence="8">
    <location>
        <begin position="348"/>
        <end position="359"/>
    </location>
</feature>
<sequence length="971" mass="108846">MSTRTRPGRSAPRGAPRTRTRRSRRTEDDEIPQVYREMLAEAEARETSESGNDRPAKRFKPAGYRATPAQAQVAEPAERETQARNAEENAAKQTQTVYNSPSESEESDLEWEEVDIQHPANTGPTSSVTDDAPLQITLGQQDDRKRRAVRRKPVTAAERKVRLDVHKAHLLCLLCHVQRRNLWCNDEEVQESLKKILSKHIRSQLNPPEEKPQHTRSAMFLDGLNQAGDVFFRRFKITKPGLRRPHWSGDVDALKRRTEAIISDAEVFLSRDDFRKQANSMQGSRDFGAQLFCALLRSVAVEARLVCSLQPLSFSGAQLPPKPEPQPIVISSDDPDTLTDGQSKSDSRPTPIRRIGRPGFKPTRAPTTTTLPSRPVPTESSYPVFWVEAFNEAFQKWVVIDPMVTKTLAKPHKLEPPSTDPFNLLSYVVAFEEDASARDVTRRYTKVFNAKTRKLRVESTKNGEGWWKRVMAHFEKPFLEDRDELEVGELTAKTASEPMPRNVQDFKDHPIYALERHLRRNEVIFPKRVTGHVSLGKPGGKGQTEPIYRRSDVHTLRSANKWYRLGRDIKVGEQALKRIPARNKGMTLDDDDEPEETTLYAFFQTELYKPPPVVQGRIPKNAFGNLDVYVPSMVPPGGVHIRHLEAARAARILGIDYADAVTGFSFKGRHGTAIVQGVVVADEYREAVVEVLRAIEEEKLRNEQEERTLEVLRTWKNLLLKLRIAERVKGYAIEGEADDEASALDQAGPEEEGGGFLPESDAEMADPQPVAARSHEYAGEDEEMGGGFLPESDGDEPSPVYQEDKPKPGDDDQRSEPAPPGEHNQGGGFMTVDEVPKPAIPEPRRTNRRVRTHYDLVVVPNGTDIHPDERRPLFSESRTINQALQTPITRALGDTIDEPITVASSVNDSASASVEILSRAPSQVQSRAPSVEVASGPASQHSEHEDEEREGSLLSEDPEDEDAVPEWLMSD</sequence>
<feature type="compositionally biased region" description="Polar residues" evidence="8">
    <location>
        <begin position="119"/>
        <end position="129"/>
    </location>
</feature>
<keyword evidence="5" id="KW-0234">DNA repair</keyword>
<dbReference type="InterPro" id="IPR018326">
    <property type="entry name" value="Rad4_beta-hairpin_dom1"/>
</dbReference>
<dbReference type="PANTHER" id="PTHR12135:SF0">
    <property type="entry name" value="DNA REPAIR PROTEIN COMPLEMENTING XP-C CELLS"/>
    <property type="match status" value="1"/>
</dbReference>
<feature type="domain" description="Rad4 beta-hairpin" evidence="11">
    <location>
        <begin position="618"/>
        <end position="692"/>
    </location>
</feature>
<dbReference type="EMBL" id="PVWQ01000001">
    <property type="protein sequence ID" value="RDW93796.1"/>
    <property type="molecule type" value="Genomic_DNA"/>
</dbReference>
<dbReference type="Pfam" id="PF03835">
    <property type="entry name" value="Rad4"/>
    <property type="match status" value="1"/>
</dbReference>
<keyword evidence="4" id="KW-0238">DNA-binding</keyword>
<dbReference type="GeneID" id="38111488"/>
<evidence type="ECO:0000256" key="7">
    <source>
        <dbReference type="SAM" id="Coils"/>
    </source>
</evidence>
<feature type="domain" description="Rad4 beta-hairpin" evidence="10">
    <location>
        <begin position="556"/>
        <end position="611"/>
    </location>
</feature>
<dbReference type="NCBIfam" id="TIGR00605">
    <property type="entry name" value="rad4"/>
    <property type="match status" value="1"/>
</dbReference>
<evidence type="ECO:0000256" key="2">
    <source>
        <dbReference type="ARBA" id="ARBA00009525"/>
    </source>
</evidence>
<evidence type="ECO:0000259" key="11">
    <source>
        <dbReference type="SMART" id="SM01032"/>
    </source>
</evidence>
<feature type="compositionally biased region" description="Basic and acidic residues" evidence="8">
    <location>
        <begin position="802"/>
        <end position="815"/>
    </location>
</feature>
<keyword evidence="13" id="KW-1185">Reference proteome</keyword>
<dbReference type="InterPro" id="IPR042488">
    <property type="entry name" value="Rad4_BHD3_sf"/>
</dbReference>
<keyword evidence="6" id="KW-0539">Nucleus</keyword>
<dbReference type="InterPro" id="IPR018325">
    <property type="entry name" value="Rad4/PNGase_transGLS-fold"/>
</dbReference>
<feature type="compositionally biased region" description="Low complexity" evidence="8">
    <location>
        <begin position="1"/>
        <end position="15"/>
    </location>
</feature>
<feature type="region of interest" description="Disordered" evidence="8">
    <location>
        <begin position="917"/>
        <end position="971"/>
    </location>
</feature>
<proteinExistence type="inferred from homology"/>
<name>A0A3D8T5F2_9EURO</name>
<evidence type="ECO:0000259" key="10">
    <source>
        <dbReference type="SMART" id="SM01031"/>
    </source>
</evidence>
<dbReference type="InterPro" id="IPR038765">
    <property type="entry name" value="Papain-like_cys_pep_sf"/>
</dbReference>
<dbReference type="SMART" id="SM01032">
    <property type="entry name" value="BHD_3"/>
    <property type="match status" value="1"/>
</dbReference>
<dbReference type="PANTHER" id="PTHR12135">
    <property type="entry name" value="DNA REPAIR PROTEIN XP-C / RAD4"/>
    <property type="match status" value="1"/>
</dbReference>
<feature type="region of interest" description="Disordered" evidence="8">
    <location>
        <begin position="739"/>
        <end position="853"/>
    </location>
</feature>
<dbReference type="Gene3D" id="3.90.260.10">
    <property type="entry name" value="Transglutaminase-like"/>
    <property type="match status" value="1"/>
</dbReference>
<dbReference type="InterPro" id="IPR018328">
    <property type="entry name" value="Rad4_beta-hairpin_dom3"/>
</dbReference>
<dbReference type="SMART" id="SM01030">
    <property type="entry name" value="BHD_1"/>
    <property type="match status" value="1"/>
</dbReference>
<dbReference type="SMART" id="SM01031">
    <property type="entry name" value="BHD_2"/>
    <property type="match status" value="1"/>
</dbReference>
<dbReference type="RefSeq" id="XP_026608979.1">
    <property type="nucleotide sequence ID" value="XM_026743134.1"/>
</dbReference>
<dbReference type="Pfam" id="PF10403">
    <property type="entry name" value="BHD_1"/>
    <property type="match status" value="1"/>
</dbReference>
<evidence type="ECO:0000256" key="5">
    <source>
        <dbReference type="ARBA" id="ARBA00023204"/>
    </source>
</evidence>
<dbReference type="Pfam" id="PF10405">
    <property type="entry name" value="BHD_3"/>
    <property type="match status" value="1"/>
</dbReference>
<dbReference type="GO" id="GO:0006298">
    <property type="term" value="P:mismatch repair"/>
    <property type="evidence" value="ECO:0007669"/>
    <property type="project" value="TreeGrafter"/>
</dbReference>
<evidence type="ECO:0000313" key="13">
    <source>
        <dbReference type="Proteomes" id="UP000256690"/>
    </source>
</evidence>
<keyword evidence="7" id="KW-0175">Coiled coil</keyword>
<dbReference type="SUPFAM" id="SSF54001">
    <property type="entry name" value="Cysteine proteinases"/>
    <property type="match status" value="1"/>
</dbReference>
<dbReference type="GO" id="GO:0071942">
    <property type="term" value="C:XPC complex"/>
    <property type="evidence" value="ECO:0007669"/>
    <property type="project" value="TreeGrafter"/>
</dbReference>
<dbReference type="GO" id="GO:0003684">
    <property type="term" value="F:damaged DNA binding"/>
    <property type="evidence" value="ECO:0007669"/>
    <property type="project" value="InterPro"/>
</dbReference>
<dbReference type="FunFam" id="3.30.70.2460:FF:000001">
    <property type="entry name" value="DNA repair protein Rad4 family"/>
    <property type="match status" value="1"/>
</dbReference>
<gene>
    <name evidence="12" type="ORF">DSM5745_01118</name>
</gene>
<dbReference type="GO" id="GO:0005737">
    <property type="term" value="C:cytoplasm"/>
    <property type="evidence" value="ECO:0007669"/>
    <property type="project" value="TreeGrafter"/>
</dbReference>
<dbReference type="OrthoDB" id="300780at2759"/>
<dbReference type="FunFam" id="2.20.20.110:FF:000003">
    <property type="entry name" value="Putative DNA repair protein Rad4"/>
    <property type="match status" value="1"/>
</dbReference>
<organism evidence="12 13">
    <name type="scientific">Aspergillus mulundensis</name>
    <dbReference type="NCBI Taxonomy" id="1810919"/>
    <lineage>
        <taxon>Eukaryota</taxon>
        <taxon>Fungi</taxon>
        <taxon>Dikarya</taxon>
        <taxon>Ascomycota</taxon>
        <taxon>Pezizomycotina</taxon>
        <taxon>Eurotiomycetes</taxon>
        <taxon>Eurotiomycetidae</taxon>
        <taxon>Eurotiales</taxon>
        <taxon>Aspergillaceae</taxon>
        <taxon>Aspergillus</taxon>
        <taxon>Aspergillus subgen. Nidulantes</taxon>
    </lineage>
</organism>
<evidence type="ECO:0000256" key="1">
    <source>
        <dbReference type="ARBA" id="ARBA00004123"/>
    </source>
</evidence>
<dbReference type="Pfam" id="PF10404">
    <property type="entry name" value="BHD_2"/>
    <property type="match status" value="1"/>
</dbReference>
<accession>A0A3D8T5F2</accession>
<feature type="compositionally biased region" description="Acidic residues" evidence="8">
    <location>
        <begin position="103"/>
        <end position="114"/>
    </location>
</feature>
<feature type="region of interest" description="Disordered" evidence="8">
    <location>
        <begin position="316"/>
        <end position="377"/>
    </location>
</feature>
<dbReference type="Gene3D" id="2.20.20.110">
    <property type="entry name" value="Rad4, beta-hairpin domain BHD1"/>
    <property type="match status" value="1"/>
</dbReference>
<dbReference type="GO" id="GO:0000111">
    <property type="term" value="C:nucleotide-excision repair factor 2 complex"/>
    <property type="evidence" value="ECO:0007669"/>
    <property type="project" value="TreeGrafter"/>
</dbReference>
<dbReference type="Gene3D" id="3.30.70.2460">
    <property type="entry name" value="Rad4, beta-hairpin domain BHD3"/>
    <property type="match status" value="1"/>
</dbReference>
<dbReference type="InterPro" id="IPR018327">
    <property type="entry name" value="BHD_2"/>
</dbReference>
<dbReference type="AlphaFoldDB" id="A0A3D8T5F2"/>
<comment type="caution">
    <text evidence="12">The sequence shown here is derived from an EMBL/GenBank/DDBJ whole genome shotgun (WGS) entry which is preliminary data.</text>
</comment>
<evidence type="ECO:0008006" key="14">
    <source>
        <dbReference type="Google" id="ProtNLM"/>
    </source>
</evidence>
<dbReference type="STRING" id="1810919.A0A3D8T5F2"/>
<evidence type="ECO:0000313" key="12">
    <source>
        <dbReference type="EMBL" id="RDW93796.1"/>
    </source>
</evidence>
<evidence type="ECO:0000256" key="8">
    <source>
        <dbReference type="SAM" id="MobiDB-lite"/>
    </source>
</evidence>
<dbReference type="GO" id="GO:0003697">
    <property type="term" value="F:single-stranded DNA binding"/>
    <property type="evidence" value="ECO:0007669"/>
    <property type="project" value="TreeGrafter"/>
</dbReference>
<dbReference type="InterPro" id="IPR018026">
    <property type="entry name" value="DNA_repair_Rad4-like"/>
</dbReference>
<dbReference type="Gene3D" id="3.30.60.290">
    <property type="entry name" value="Rad4, beta-hairpin domain BHD2"/>
    <property type="match status" value="1"/>
</dbReference>
<evidence type="ECO:0000256" key="6">
    <source>
        <dbReference type="ARBA" id="ARBA00023242"/>
    </source>
</evidence>
<feature type="region of interest" description="Disordered" evidence="8">
    <location>
        <begin position="1"/>
        <end position="153"/>
    </location>
</feature>
<dbReference type="GO" id="GO:0006289">
    <property type="term" value="P:nucleotide-excision repair"/>
    <property type="evidence" value="ECO:0007669"/>
    <property type="project" value="InterPro"/>
</dbReference>
<feature type="compositionally biased region" description="Basic and acidic residues" evidence="8">
    <location>
        <begin position="38"/>
        <end position="56"/>
    </location>
</feature>
<feature type="domain" description="Rad4 beta-hairpin" evidence="9">
    <location>
        <begin position="495"/>
        <end position="554"/>
    </location>
</feature>
<evidence type="ECO:0000259" key="9">
    <source>
        <dbReference type="SMART" id="SM01030"/>
    </source>
</evidence>
<dbReference type="InterPro" id="IPR004583">
    <property type="entry name" value="DNA_repair_Rad4"/>
</dbReference>
<feature type="compositionally biased region" description="Basic and acidic residues" evidence="8">
    <location>
        <begin position="76"/>
        <end position="90"/>
    </location>
</feature>
<feature type="coiled-coil region" evidence="7">
    <location>
        <begin position="681"/>
        <end position="708"/>
    </location>
</feature>
<protein>
    <recommendedName>
        <fullName evidence="14">DNA repair protein Rad4</fullName>
    </recommendedName>
</protein>
<dbReference type="Proteomes" id="UP000256690">
    <property type="component" value="Unassembled WGS sequence"/>
</dbReference>
<keyword evidence="3" id="KW-0227">DNA damage</keyword>
<comment type="similarity">
    <text evidence="2">Belongs to the XPC family.</text>
</comment>
<evidence type="ECO:0000256" key="4">
    <source>
        <dbReference type="ARBA" id="ARBA00023125"/>
    </source>
</evidence>
<dbReference type="InterPro" id="IPR036985">
    <property type="entry name" value="Transglutaminase-like_sf"/>
</dbReference>
<reference evidence="12 13" key="1">
    <citation type="journal article" date="2018" name="IMA Fungus">
        <title>IMA Genome-F 9: Draft genome sequence of Annulohypoxylon stygium, Aspergillus mulundensis, Berkeleyomyces basicola (syn. Thielaviopsis basicola), Ceratocystis smalleyi, two Cercospora beticola strains, Coleophoma cylindrospora, Fusarium fracticaudum, Phialophora cf. hyalina, and Morchella septimelata.</title>
        <authorList>
            <person name="Wingfield B.D."/>
            <person name="Bills G.F."/>
            <person name="Dong Y."/>
            <person name="Huang W."/>
            <person name="Nel W.J."/>
            <person name="Swalarsk-Parry B.S."/>
            <person name="Vaghefi N."/>
            <person name="Wilken P.M."/>
            <person name="An Z."/>
            <person name="de Beer Z.W."/>
            <person name="De Vos L."/>
            <person name="Chen L."/>
            <person name="Duong T.A."/>
            <person name="Gao Y."/>
            <person name="Hammerbacher A."/>
            <person name="Kikkert J.R."/>
            <person name="Li Y."/>
            <person name="Li H."/>
            <person name="Li K."/>
            <person name="Li Q."/>
            <person name="Liu X."/>
            <person name="Ma X."/>
            <person name="Naidoo K."/>
            <person name="Pethybridge S.J."/>
            <person name="Sun J."/>
            <person name="Steenkamp E.T."/>
            <person name="van der Nest M.A."/>
            <person name="van Wyk S."/>
            <person name="Wingfield M.J."/>
            <person name="Xiong C."/>
            <person name="Yue Q."/>
            <person name="Zhang X."/>
        </authorList>
    </citation>
    <scope>NUCLEOTIDE SEQUENCE [LARGE SCALE GENOMIC DNA]</scope>
    <source>
        <strain evidence="12 13">DSM 5745</strain>
    </source>
</reference>
<evidence type="ECO:0000256" key="3">
    <source>
        <dbReference type="ARBA" id="ARBA00022763"/>
    </source>
</evidence>
<feature type="compositionally biased region" description="Acidic residues" evidence="8">
    <location>
        <begin position="739"/>
        <end position="753"/>
    </location>
</feature>
<comment type="subcellular location">
    <subcellularLocation>
        <location evidence="1">Nucleus</location>
    </subcellularLocation>
</comment>